<keyword evidence="1" id="KW-0472">Membrane</keyword>
<dbReference type="Proteomes" id="UP000018888">
    <property type="component" value="Unassembled WGS sequence"/>
</dbReference>
<gene>
    <name evidence="2" type="ORF">GLOIN_2v1668798</name>
</gene>
<feature type="transmembrane region" description="Helical" evidence="1">
    <location>
        <begin position="64"/>
        <end position="89"/>
    </location>
</feature>
<evidence type="ECO:0000313" key="2">
    <source>
        <dbReference type="EMBL" id="POG65241.1"/>
    </source>
</evidence>
<dbReference type="EMBL" id="AUPC02000219">
    <property type="protein sequence ID" value="POG65241.1"/>
    <property type="molecule type" value="Genomic_DNA"/>
</dbReference>
<keyword evidence="1" id="KW-0812">Transmembrane</keyword>
<organism evidence="2 3">
    <name type="scientific">Rhizophagus irregularis (strain DAOM 181602 / DAOM 197198 / MUCL 43194)</name>
    <name type="common">Arbuscular mycorrhizal fungus</name>
    <name type="synonym">Glomus intraradices</name>
    <dbReference type="NCBI Taxonomy" id="747089"/>
    <lineage>
        <taxon>Eukaryota</taxon>
        <taxon>Fungi</taxon>
        <taxon>Fungi incertae sedis</taxon>
        <taxon>Mucoromycota</taxon>
        <taxon>Glomeromycotina</taxon>
        <taxon>Glomeromycetes</taxon>
        <taxon>Glomerales</taxon>
        <taxon>Glomeraceae</taxon>
        <taxon>Rhizophagus</taxon>
    </lineage>
</organism>
<name>A0A2P4PIM0_RHIID</name>
<sequence length="99" mass="11564">MPADKELKLLIYFCFLQIDVSIIILLPLFSFLYFLPAIPLLLFFSSSLTKYASNLTKDFTYHKLIALLSSFSSLQPSFFFFLCAVTTLFRLYHSSFYFI</sequence>
<reference evidence="2 3" key="1">
    <citation type="journal article" date="2013" name="Proc. Natl. Acad. Sci. U.S.A.">
        <title>Genome of an arbuscular mycorrhizal fungus provides insight into the oldest plant symbiosis.</title>
        <authorList>
            <person name="Tisserant E."/>
            <person name="Malbreil M."/>
            <person name="Kuo A."/>
            <person name="Kohler A."/>
            <person name="Symeonidi A."/>
            <person name="Balestrini R."/>
            <person name="Charron P."/>
            <person name="Duensing N."/>
            <person name="Frei Dit Frey N."/>
            <person name="Gianinazzi-Pearson V."/>
            <person name="Gilbert L.B."/>
            <person name="Handa Y."/>
            <person name="Herr J.R."/>
            <person name="Hijri M."/>
            <person name="Koul R."/>
            <person name="Kawaguchi M."/>
            <person name="Krajinski F."/>
            <person name="Lammers P.J."/>
            <person name="Masclaux F.G."/>
            <person name="Murat C."/>
            <person name="Morin E."/>
            <person name="Ndikumana S."/>
            <person name="Pagni M."/>
            <person name="Petitpierre D."/>
            <person name="Requena N."/>
            <person name="Rosikiewicz P."/>
            <person name="Riley R."/>
            <person name="Saito K."/>
            <person name="San Clemente H."/>
            <person name="Shapiro H."/>
            <person name="van Tuinen D."/>
            <person name="Becard G."/>
            <person name="Bonfante P."/>
            <person name="Paszkowski U."/>
            <person name="Shachar-Hill Y.Y."/>
            <person name="Tuskan G.A."/>
            <person name="Young P.W."/>
            <person name="Sanders I.R."/>
            <person name="Henrissat B."/>
            <person name="Rensing S.A."/>
            <person name="Grigoriev I.V."/>
            <person name="Corradi N."/>
            <person name="Roux C."/>
            <person name="Martin F."/>
        </authorList>
    </citation>
    <scope>NUCLEOTIDE SEQUENCE [LARGE SCALE GENOMIC DNA]</scope>
    <source>
        <strain evidence="2 3">DAOM 197198</strain>
    </source>
</reference>
<comment type="caution">
    <text evidence="2">The sequence shown here is derived from an EMBL/GenBank/DDBJ whole genome shotgun (WGS) entry which is preliminary data.</text>
</comment>
<protein>
    <submittedName>
        <fullName evidence="2">Uncharacterized protein</fullName>
    </submittedName>
</protein>
<keyword evidence="3" id="KW-1185">Reference proteome</keyword>
<accession>A0A2P4PIM0</accession>
<proteinExistence type="predicted"/>
<feature type="transmembrane region" description="Helical" evidence="1">
    <location>
        <begin position="32"/>
        <end position="52"/>
    </location>
</feature>
<evidence type="ECO:0000256" key="1">
    <source>
        <dbReference type="SAM" id="Phobius"/>
    </source>
</evidence>
<reference evidence="2 3" key="2">
    <citation type="journal article" date="2018" name="New Phytol.">
        <title>High intraspecific genome diversity in the model arbuscular mycorrhizal symbiont Rhizophagus irregularis.</title>
        <authorList>
            <person name="Chen E.C.H."/>
            <person name="Morin E."/>
            <person name="Beaudet D."/>
            <person name="Noel J."/>
            <person name="Yildirir G."/>
            <person name="Ndikumana S."/>
            <person name="Charron P."/>
            <person name="St-Onge C."/>
            <person name="Giorgi J."/>
            <person name="Kruger M."/>
            <person name="Marton T."/>
            <person name="Ropars J."/>
            <person name="Grigoriev I.V."/>
            <person name="Hainaut M."/>
            <person name="Henrissat B."/>
            <person name="Roux C."/>
            <person name="Martin F."/>
            <person name="Corradi N."/>
        </authorList>
    </citation>
    <scope>NUCLEOTIDE SEQUENCE [LARGE SCALE GENOMIC DNA]</scope>
    <source>
        <strain evidence="2 3">DAOM 197198</strain>
    </source>
</reference>
<dbReference type="AlphaFoldDB" id="A0A2P4PIM0"/>
<evidence type="ECO:0000313" key="3">
    <source>
        <dbReference type="Proteomes" id="UP000018888"/>
    </source>
</evidence>
<keyword evidence="1" id="KW-1133">Transmembrane helix</keyword>